<feature type="region of interest" description="Disordered" evidence="1">
    <location>
        <begin position="1213"/>
        <end position="1240"/>
    </location>
</feature>
<feature type="compositionally biased region" description="Polar residues" evidence="1">
    <location>
        <begin position="667"/>
        <end position="679"/>
    </location>
</feature>
<feature type="compositionally biased region" description="Basic and acidic residues" evidence="1">
    <location>
        <begin position="694"/>
        <end position="719"/>
    </location>
</feature>
<feature type="compositionally biased region" description="Basic and acidic residues" evidence="1">
    <location>
        <begin position="1657"/>
        <end position="1671"/>
    </location>
</feature>
<feature type="compositionally biased region" description="Basic and acidic residues" evidence="1">
    <location>
        <begin position="1400"/>
        <end position="1410"/>
    </location>
</feature>
<feature type="compositionally biased region" description="Basic and acidic residues" evidence="1">
    <location>
        <begin position="836"/>
        <end position="850"/>
    </location>
</feature>
<feature type="compositionally biased region" description="Basic and acidic residues" evidence="1">
    <location>
        <begin position="1078"/>
        <end position="1111"/>
    </location>
</feature>
<feature type="compositionally biased region" description="Basic and acidic residues" evidence="1">
    <location>
        <begin position="274"/>
        <end position="293"/>
    </location>
</feature>
<feature type="compositionally biased region" description="Acidic residues" evidence="1">
    <location>
        <begin position="461"/>
        <end position="470"/>
    </location>
</feature>
<gene>
    <name evidence="2" type="ORF">ACOF00016_LOCUS2529</name>
</gene>
<organism evidence="2">
    <name type="scientific">Amphora coffeiformis</name>
    <dbReference type="NCBI Taxonomy" id="265554"/>
    <lineage>
        <taxon>Eukaryota</taxon>
        <taxon>Sar</taxon>
        <taxon>Stramenopiles</taxon>
        <taxon>Ochrophyta</taxon>
        <taxon>Bacillariophyta</taxon>
        <taxon>Bacillariophyceae</taxon>
        <taxon>Bacillariophycidae</taxon>
        <taxon>Thalassiophysales</taxon>
        <taxon>Catenulaceae</taxon>
        <taxon>Amphora</taxon>
    </lineage>
</organism>
<feature type="compositionally biased region" description="Basic and acidic residues" evidence="1">
    <location>
        <begin position="907"/>
        <end position="991"/>
    </location>
</feature>
<name>A0A7S3P4F6_9STRA</name>
<feature type="compositionally biased region" description="Polar residues" evidence="1">
    <location>
        <begin position="1594"/>
        <end position="1611"/>
    </location>
</feature>
<evidence type="ECO:0000256" key="1">
    <source>
        <dbReference type="SAM" id="MobiDB-lite"/>
    </source>
</evidence>
<feature type="compositionally biased region" description="Polar residues" evidence="1">
    <location>
        <begin position="1693"/>
        <end position="1708"/>
    </location>
</feature>
<feature type="region of interest" description="Disordered" evidence="1">
    <location>
        <begin position="1"/>
        <end position="87"/>
    </location>
</feature>
<feature type="compositionally biased region" description="Polar residues" evidence="1">
    <location>
        <begin position="1441"/>
        <end position="1457"/>
    </location>
</feature>
<feature type="compositionally biased region" description="Basic and acidic residues" evidence="1">
    <location>
        <begin position="1125"/>
        <end position="1140"/>
    </location>
</feature>
<feature type="compositionally biased region" description="Basic and acidic residues" evidence="1">
    <location>
        <begin position="183"/>
        <end position="208"/>
    </location>
</feature>
<feature type="compositionally biased region" description="Basic and acidic residues" evidence="1">
    <location>
        <begin position="10"/>
        <end position="26"/>
    </location>
</feature>
<feature type="compositionally biased region" description="Basic and acidic residues" evidence="1">
    <location>
        <begin position="471"/>
        <end position="482"/>
    </location>
</feature>
<feature type="region of interest" description="Disordered" evidence="1">
    <location>
        <begin position="831"/>
        <end position="1140"/>
    </location>
</feature>
<evidence type="ECO:0000313" key="2">
    <source>
        <dbReference type="EMBL" id="CAE0404393.1"/>
    </source>
</evidence>
<feature type="compositionally biased region" description="Acidic residues" evidence="1">
    <location>
        <begin position="68"/>
        <end position="87"/>
    </location>
</feature>
<feature type="compositionally biased region" description="Acidic residues" evidence="1">
    <location>
        <begin position="334"/>
        <end position="355"/>
    </location>
</feature>
<feature type="compositionally biased region" description="Polar residues" evidence="1">
    <location>
        <begin position="1067"/>
        <end position="1077"/>
    </location>
</feature>
<feature type="region of interest" description="Disordered" evidence="1">
    <location>
        <begin position="133"/>
        <end position="160"/>
    </location>
</feature>
<feature type="compositionally biased region" description="Basic and acidic residues" evidence="1">
    <location>
        <begin position="1461"/>
        <end position="1472"/>
    </location>
</feature>
<sequence length="2134" mass="232070">MSSTVSNGLVKEKEGDKWAFSREPKDAGPPGGTIDSSPSKGGVIHAPPKTFDAQEGSHFVESNTASIAEDDDADAYTEEVIDTDDEYFDVSVDTNDYQSVDNGMCLNEEVVEDDDFYRENEVSTEMFIESAIETVGNEATSQDGSKRDEQAEDATKDHIVEGLVKGDEVGANAEPTCFAKSDCIVHRSSKPEDPAEKGQDEEEKKTPKEASVASGDMVLVGDGDHPTKTEDLEERSENMEEPTEMIEAQKGETKKDSDDSQVAACNDVFASEPKVVDDKSSNKSSREDEHLDDANVDEVVIESDDSLEAACYDVVVKPKDVDDTTSNKSSREDEPLDDSNVEEVVIESELEEETSFEQGSVGKEGSEKHIDDNCTHKFESILRKGAVGAEAGPCEEKAESEDKCTVSVLVKDDSSKSTSQPVNIGNKLMEETEISEAELSVTEEQGPQIEVSEAAVGASGTDEDRDELEEEKTLTESKDALHDVVFSEETPGPVDLQQDTEPLVEEDPSSAPSETRELSDVVPVGAGEALTIPDPAHTVSENINGDIDASVNKMPYDSEKKASDSALPDPHTFVEETPVVQKQDAISKEARDDVGVDAENSQQGIKTAVSDSYRSSVERNVEERTTDKLVAHLQEAEDDESGPAMQEAKSVQDTNQSEYDPKMEVSPDTSVTQKGSNSDNDVDSAENVDQTLGAKRDDLDVAAESRIEEESTEEPKSENDLGSTICDRVPSTASDTDRECYEADNSKNCADPIAIVGGGDLPEVAQAVPDNNGCSATEYLVKVEYRTHEHLLDKSEGGPKCENTSTAAVLDQVPDTNSLENSALYDGCDITGESEVENRDKREFSTESRTEFASGNTMEDLECKDKLEPTLDPFLAVEPIEELKDEPKEEPKLMEEPNEETNAELENYPKEGPPKHHPLEDQKEQPKEEPNEEPKEEPKEELSEQPKEQPMEEPTKKPKEKPAKEPKNEPQEEPPKHHPSGEFERKEHLEPPVDISRAPNLTTNEDENSIDGEDPRENHESNTSTTDAPIEASDKQVDVPTELECDNQTEGQVEGEPKLETDIELTTDGSKTANASNIHDESGRKNRSEKMASSTCDDKVLETRSDAEDARVGGVAEDNSSTLSVKHDTRTDNTDHQDSEHFAEDMFEVEKTMELADDEEIRGIEEDVEPVKREVEMVEVVEFEEEITSGVSVCGSAAGVPPEVSATRAISAAEPADEPLNDFEPSSETMPPSGKGSIEPENEHALTKTDLDKGELVLMSSESLLATYGENNAQASPGAANHCQEALDSNTLTGKEWTGEALEFDEREVVEDNAAVEGGSIKESIDIGGDEMIDTSTTADENLIKEKNIVVENNKIDVDAPADEELAKEASPRTTTREAVVMATTATPQEPNDEVNETPAKNENESEKTENTGSSNIAAVDEVVPQEAESNMSGDLAACSKTDTNAAPADSTTTSGVASELEIKPTDTEEKINVLQAVTSAEEDTKESSSREAFPREVSSTPNTIAEDQKESSPVAKEIVKEETEKEPTTEKESWTSKSDEMHSWALGDLEKTKKELEETKKLLTATLNEKEEAQAQLKELKAMFDASNRRNAESTTKTISQNAPTTTSAPASRDTMLGLSQMKGSVRRESITSLEDEATQQTSTKDILRHVSGFNDFERDESSFAEKEGGTDGSVFTPRNPASASLEHSAVSRPSTSVSKPSWTQSKPALKRVEISKPQAKAVRDTPQEPTTPVWARVKLRPTKLGQKIKEGGNMQGPITHIQKNTSADFNAEAVPTLLKPTPLGSAAKLGRNLAKPITHVQKDLMGDINFEANPDFILRQTEFGQKVKTGNDLQKPITHAEKATADVNFDANPSLVLKPTELGKKIKETGCLAGPVTHVQKNTSVDFNPEANPMILRSTNLGSSIRTGKDLAKPVTHIEKDLMGDINFEANPAFVLKSSSVGDAIKSGKDLQKPITRVEKAETGVNFDANPSMVLRPTELGKKAKKVGNLQAPITHVQKNTSVDFNPEANPTILRPTTQGSSIRVGKDLAKPVTHVEKDIMGDINFEANPAFVLRASSHGAVIKSGKDLQKPITHVQTRDGINFDANPSLVLDGSVVSNEETLSPNLFEQDQASVSKEDESASWEERMFPSA</sequence>
<feature type="compositionally biased region" description="Basic and acidic residues" evidence="1">
    <location>
        <begin position="247"/>
        <end position="258"/>
    </location>
</feature>
<feature type="region of interest" description="Disordered" evidence="1">
    <location>
        <begin position="316"/>
        <end position="370"/>
    </location>
</feature>
<feature type="compositionally biased region" description="Polar residues" evidence="1">
    <location>
        <begin position="599"/>
        <end position="615"/>
    </location>
</feature>
<dbReference type="EMBL" id="HBIM01002897">
    <property type="protein sequence ID" value="CAE0404393.1"/>
    <property type="molecule type" value="Transcribed_RNA"/>
</dbReference>
<feature type="region of interest" description="Disordered" evidence="1">
    <location>
        <begin position="1586"/>
        <end position="1709"/>
    </location>
</feature>
<feature type="region of interest" description="Disordered" evidence="1">
    <location>
        <begin position="2105"/>
        <end position="2134"/>
    </location>
</feature>
<feature type="compositionally biased region" description="Basic and acidic residues" evidence="1">
    <location>
        <begin position="585"/>
        <end position="594"/>
    </location>
</feature>
<feature type="region of interest" description="Disordered" evidence="1">
    <location>
        <begin position="178"/>
        <end position="302"/>
    </location>
</feature>
<feature type="compositionally biased region" description="Basic and acidic residues" evidence="1">
    <location>
        <begin position="1486"/>
        <end position="1495"/>
    </location>
</feature>
<feature type="region of interest" description="Disordered" evidence="1">
    <location>
        <begin position="1384"/>
        <end position="1551"/>
    </location>
</feature>
<feature type="compositionally biased region" description="Polar residues" evidence="1">
    <location>
        <begin position="2105"/>
        <end position="2117"/>
    </location>
</feature>
<feature type="region of interest" description="Disordered" evidence="1">
    <location>
        <begin position="438"/>
        <end position="742"/>
    </location>
</feature>
<proteinExistence type="predicted"/>
<feature type="compositionally biased region" description="Basic and acidic residues" evidence="1">
    <location>
        <begin position="616"/>
        <end position="630"/>
    </location>
</feature>
<accession>A0A7S3P4F6</accession>
<feature type="compositionally biased region" description="Basic and acidic residues" evidence="1">
    <location>
        <begin position="881"/>
        <end position="895"/>
    </location>
</feature>
<feature type="compositionally biased region" description="Basic and acidic residues" evidence="1">
    <location>
        <begin position="2118"/>
        <end position="2134"/>
    </location>
</feature>
<reference evidence="2" key="1">
    <citation type="submission" date="2021-01" db="EMBL/GenBank/DDBJ databases">
        <authorList>
            <person name="Corre E."/>
            <person name="Pelletier E."/>
            <person name="Niang G."/>
            <person name="Scheremetjew M."/>
            <person name="Finn R."/>
            <person name="Kale V."/>
            <person name="Holt S."/>
            <person name="Cochrane G."/>
            <person name="Meng A."/>
            <person name="Brown T."/>
            <person name="Cohen L."/>
        </authorList>
    </citation>
    <scope>NUCLEOTIDE SEQUENCE</scope>
    <source>
        <strain evidence="2">CCMP127</strain>
    </source>
</reference>
<feature type="compositionally biased region" description="Basic and acidic residues" evidence="1">
    <location>
        <begin position="222"/>
        <end position="238"/>
    </location>
</feature>
<feature type="compositionally biased region" description="Basic and acidic residues" evidence="1">
    <location>
        <begin position="1518"/>
        <end position="1551"/>
    </location>
</feature>
<feature type="compositionally biased region" description="Basic and acidic residues" evidence="1">
    <location>
        <begin position="144"/>
        <end position="160"/>
    </location>
</feature>
<protein>
    <submittedName>
        <fullName evidence="2">Uncharacterized protein</fullName>
    </submittedName>
</protein>
<feature type="compositionally biased region" description="Polar residues" evidence="1">
    <location>
        <begin position="649"/>
        <end position="658"/>
    </location>
</feature>